<comment type="similarity">
    <text evidence="1">Belongs to the short-chain dehydrogenases/reductases (SDR) family.</text>
</comment>
<dbReference type="GO" id="GO:0016491">
    <property type="term" value="F:oxidoreductase activity"/>
    <property type="evidence" value="ECO:0007669"/>
    <property type="project" value="UniProtKB-KW"/>
</dbReference>
<dbReference type="EMBL" id="PYLP01000001">
    <property type="protein sequence ID" value="PST42152.1"/>
    <property type="molecule type" value="Genomic_DNA"/>
</dbReference>
<evidence type="ECO:0000256" key="1">
    <source>
        <dbReference type="ARBA" id="ARBA00006484"/>
    </source>
</evidence>
<dbReference type="Pfam" id="PF00106">
    <property type="entry name" value="adh_short"/>
    <property type="match status" value="1"/>
</dbReference>
<gene>
    <name evidence="3" type="ORF">C7U55_00935</name>
</gene>
<sequence>MMKEIIMITGASSGMGREFAMQIEKKYQVDEIWVIARRKERLENLKERLQTKVRIFALDLTQKESFEIIQEALFQEKPRVKALINCSGYGKLNHYENMSIEVIENMMNLNMLAVVKMVNSVLPYMHKKSSIVNLASCSGYMPIPYLNIYASTKAFVLSYSRALNEELKYRQIHVLAICPYWVETEFFDRAVVKDKKPVVIRYGKVYKAKDVIKKAIKDMESSKDVSLYGTINRIQILGMKVLPHRLVKKIWMIYQELDGTKEIR</sequence>
<keyword evidence="2" id="KW-0560">Oxidoreductase</keyword>
<dbReference type="PANTHER" id="PTHR42901">
    <property type="entry name" value="ALCOHOL DEHYDROGENASE"/>
    <property type="match status" value="1"/>
</dbReference>
<accession>A0A2T3G3S5</accession>
<protein>
    <submittedName>
        <fullName evidence="3">Short-chain dehydrogenase</fullName>
    </submittedName>
</protein>
<evidence type="ECO:0000313" key="3">
    <source>
        <dbReference type="EMBL" id="PST42152.1"/>
    </source>
</evidence>
<dbReference type="AlphaFoldDB" id="A0A2T3G3S5"/>
<dbReference type="Gene3D" id="3.40.50.720">
    <property type="entry name" value="NAD(P)-binding Rossmann-like Domain"/>
    <property type="match status" value="1"/>
</dbReference>
<dbReference type="InterPro" id="IPR002347">
    <property type="entry name" value="SDR_fam"/>
</dbReference>
<dbReference type="SUPFAM" id="SSF51735">
    <property type="entry name" value="NAD(P)-binding Rossmann-fold domains"/>
    <property type="match status" value="1"/>
</dbReference>
<proteinExistence type="inferred from homology"/>
<organism evidence="3 4">
    <name type="scientific">Faecalibacillus faecis</name>
    <dbReference type="NCBI Taxonomy" id="1982628"/>
    <lineage>
        <taxon>Bacteria</taxon>
        <taxon>Bacillati</taxon>
        <taxon>Bacillota</taxon>
        <taxon>Erysipelotrichia</taxon>
        <taxon>Erysipelotrichales</taxon>
        <taxon>Coprobacillaceae</taxon>
        <taxon>Faecalibacillus</taxon>
    </lineage>
</organism>
<dbReference type="PRINTS" id="PR00081">
    <property type="entry name" value="GDHRDH"/>
</dbReference>
<name>A0A2T3G3S5_9FIRM</name>
<evidence type="ECO:0000256" key="2">
    <source>
        <dbReference type="ARBA" id="ARBA00023002"/>
    </source>
</evidence>
<dbReference type="Proteomes" id="UP000241201">
    <property type="component" value="Unassembled WGS sequence"/>
</dbReference>
<reference evidence="4" key="1">
    <citation type="submission" date="2018-03" db="EMBL/GenBank/DDBJ databases">
        <title>Lachnoclostridium SNUG30370 gen.nov., sp.nov., isolated from human faeces.</title>
        <authorList>
            <person name="Seo B."/>
            <person name="Jeon K."/>
            <person name="Ko G."/>
        </authorList>
    </citation>
    <scope>NUCLEOTIDE SEQUENCE [LARGE SCALE GENOMIC DNA]</scope>
    <source>
        <strain evidence="4">SNUG30370</strain>
    </source>
</reference>
<dbReference type="PANTHER" id="PTHR42901:SF1">
    <property type="entry name" value="ALCOHOL DEHYDROGENASE"/>
    <property type="match status" value="1"/>
</dbReference>
<evidence type="ECO:0000313" key="4">
    <source>
        <dbReference type="Proteomes" id="UP000241201"/>
    </source>
</evidence>
<keyword evidence="4" id="KW-1185">Reference proteome</keyword>
<comment type="caution">
    <text evidence="3">The sequence shown here is derived from an EMBL/GenBank/DDBJ whole genome shotgun (WGS) entry which is preliminary data.</text>
</comment>
<dbReference type="InterPro" id="IPR036291">
    <property type="entry name" value="NAD(P)-bd_dom_sf"/>
</dbReference>